<proteinExistence type="predicted"/>
<dbReference type="GO" id="GO:0000178">
    <property type="term" value="C:exosome (RNase complex)"/>
    <property type="evidence" value="ECO:0007669"/>
    <property type="project" value="TreeGrafter"/>
</dbReference>
<reference evidence="1" key="1">
    <citation type="submission" date="2017-08" db="EMBL/GenBank/DDBJ databases">
        <title>Assembly of the North American Bullfrog Genome.</title>
        <authorList>
            <person name="Warren R.L."/>
            <person name="Vandervalk B.P."/>
            <person name="Kucuk E."/>
            <person name="Birol I."/>
            <person name="Helbing C."/>
            <person name="Pandoh P."/>
            <person name="Behsaz B."/>
            <person name="Mohamadi H."/>
            <person name="Chu J."/>
            <person name="Jackman S."/>
            <person name="Hammond S.A."/>
            <person name="Veldhoen N."/>
            <person name="Kirk H."/>
            <person name="Zhao Y."/>
            <person name="Coope R."/>
            <person name="Pleasance S."/>
            <person name="Moore R."/>
            <person name="Holt R."/>
        </authorList>
    </citation>
    <scope>NUCLEOTIDE SEQUENCE</scope>
    <source>
        <strain evidence="1">Bruno</strain>
        <tissue evidence="1">Liver</tissue>
    </source>
</reference>
<dbReference type="PANTHER" id="PTHR21563">
    <property type="entry name" value="ZINC FINGER C3H1 DOMAIN-CONTAINING PROTEIN"/>
    <property type="match status" value="1"/>
</dbReference>
<protein>
    <submittedName>
        <fullName evidence="1">Uncharacterized protein</fullName>
    </submittedName>
</protein>
<dbReference type="AlphaFoldDB" id="A0A2G9SEC4"/>
<dbReference type="OrthoDB" id="1922977at2759"/>
<dbReference type="InterPro" id="IPR039278">
    <property type="entry name" value="Red1"/>
</dbReference>
<name>A0A2G9SEC4_AQUCT</name>
<evidence type="ECO:0000313" key="1">
    <source>
        <dbReference type="EMBL" id="PIO38510.1"/>
    </source>
</evidence>
<dbReference type="PANTHER" id="PTHR21563:SF3">
    <property type="entry name" value="ZINC FINGER C3H1 DOMAIN-CONTAINING PROTEIN"/>
    <property type="match status" value="1"/>
</dbReference>
<organism evidence="1">
    <name type="scientific">Aquarana catesbeiana</name>
    <name type="common">American bullfrog</name>
    <name type="synonym">Rana catesbeiana</name>
    <dbReference type="NCBI Taxonomy" id="8400"/>
    <lineage>
        <taxon>Eukaryota</taxon>
        <taxon>Metazoa</taxon>
        <taxon>Chordata</taxon>
        <taxon>Craniata</taxon>
        <taxon>Vertebrata</taxon>
        <taxon>Euteleostomi</taxon>
        <taxon>Amphibia</taxon>
        <taxon>Batrachia</taxon>
        <taxon>Anura</taxon>
        <taxon>Neobatrachia</taxon>
        <taxon>Ranoidea</taxon>
        <taxon>Ranidae</taxon>
        <taxon>Aquarana</taxon>
    </lineage>
</organism>
<accession>A0A2G9SEC4</accession>
<dbReference type="GO" id="GO:0005634">
    <property type="term" value="C:nucleus"/>
    <property type="evidence" value="ECO:0007669"/>
    <property type="project" value="TreeGrafter"/>
</dbReference>
<gene>
    <name evidence="1" type="ORF">AB205_0014820</name>
</gene>
<sequence length="131" mass="15533">MLQKLWMDYLVFTNSKLVGFINKVQDCKHFTDLVNRCLLTVPTRHPTPFSTADYWTNYEFHNSVIYFYVSCVPKAQHSKILERFSSMMPANLGLALRVLKQELEDNNMQTVKMQSKMFTYNFPMCLTIWKM</sequence>
<dbReference type="EMBL" id="KV924546">
    <property type="protein sequence ID" value="PIO38510.1"/>
    <property type="molecule type" value="Genomic_DNA"/>
</dbReference>